<dbReference type="InterPro" id="IPR001227">
    <property type="entry name" value="Ac_transferase_dom_sf"/>
</dbReference>
<name>A0A6A5K8M7_9PLEO</name>
<dbReference type="SUPFAM" id="SSF51735">
    <property type="entry name" value="NAD(P)-binding Rossmann-fold domains"/>
    <property type="match status" value="2"/>
</dbReference>
<dbReference type="SMART" id="SM00823">
    <property type="entry name" value="PKS_PP"/>
    <property type="match status" value="1"/>
</dbReference>
<dbReference type="PROSITE" id="PS52019">
    <property type="entry name" value="PKS_MFAS_DH"/>
    <property type="match status" value="1"/>
</dbReference>
<reference evidence="10" key="1">
    <citation type="submission" date="2020-01" db="EMBL/GenBank/DDBJ databases">
        <authorList>
            <consortium name="DOE Joint Genome Institute"/>
            <person name="Haridas S."/>
            <person name="Albert R."/>
            <person name="Binder M."/>
            <person name="Bloem J."/>
            <person name="Labutti K."/>
            <person name="Salamov A."/>
            <person name="Andreopoulos B."/>
            <person name="Baker S.E."/>
            <person name="Barry K."/>
            <person name="Bills G."/>
            <person name="Bluhm B.H."/>
            <person name="Cannon C."/>
            <person name="Castanera R."/>
            <person name="Culley D.E."/>
            <person name="Daum C."/>
            <person name="Ezra D."/>
            <person name="Gonzalez J.B."/>
            <person name="Henrissat B."/>
            <person name="Kuo A."/>
            <person name="Liang C."/>
            <person name="Lipzen A."/>
            <person name="Lutzoni F."/>
            <person name="Magnuson J."/>
            <person name="Mondo S."/>
            <person name="Nolan M."/>
            <person name="Ohm R."/>
            <person name="Pangilinan J."/>
            <person name="Park H.-J."/>
            <person name="Ramirez L."/>
            <person name="Alfaro M."/>
            <person name="Sun H."/>
            <person name="Tritt A."/>
            <person name="Yoshinaga Y."/>
            <person name="Zwiers L.-H."/>
            <person name="Turgeon B.G."/>
            <person name="Goodwin S.B."/>
            <person name="Spatafora J.W."/>
            <person name="Crous P.W."/>
            <person name="Grigoriev I.V."/>
        </authorList>
    </citation>
    <scope>NUCLEOTIDE SEQUENCE</scope>
    <source>
        <strain evidence="10">P77</strain>
    </source>
</reference>
<evidence type="ECO:0000256" key="2">
    <source>
        <dbReference type="ARBA" id="ARBA00022553"/>
    </source>
</evidence>
<dbReference type="Pfam" id="PF14765">
    <property type="entry name" value="PS-DH"/>
    <property type="match status" value="1"/>
</dbReference>
<dbReference type="GO" id="GO:0031177">
    <property type="term" value="F:phosphopantetheine binding"/>
    <property type="evidence" value="ECO:0007669"/>
    <property type="project" value="InterPro"/>
</dbReference>
<dbReference type="PROSITE" id="PS00012">
    <property type="entry name" value="PHOSPHOPANTETHEINE"/>
    <property type="match status" value="1"/>
</dbReference>
<dbReference type="PANTHER" id="PTHR43775">
    <property type="entry name" value="FATTY ACID SYNTHASE"/>
    <property type="match status" value="1"/>
</dbReference>
<dbReference type="Gene3D" id="3.40.50.720">
    <property type="entry name" value="NAD(P)-binding Rossmann-like Domain"/>
    <property type="match status" value="2"/>
</dbReference>
<dbReference type="SMART" id="SM00827">
    <property type="entry name" value="PKS_AT"/>
    <property type="match status" value="1"/>
</dbReference>
<dbReference type="OrthoDB" id="329835at2759"/>
<dbReference type="InterPro" id="IPR042104">
    <property type="entry name" value="PKS_dehydratase_sf"/>
</dbReference>
<evidence type="ECO:0000259" key="9">
    <source>
        <dbReference type="PROSITE" id="PS52019"/>
    </source>
</evidence>
<keyword evidence="2" id="KW-0597">Phosphoprotein</keyword>
<dbReference type="SUPFAM" id="SSF55048">
    <property type="entry name" value="Probable ACP-binding domain of malonyl-CoA ACP transacylase"/>
    <property type="match status" value="1"/>
</dbReference>
<dbReference type="InterPro" id="IPR009081">
    <property type="entry name" value="PP-bd_ACP"/>
</dbReference>
<protein>
    <submittedName>
        <fullName evidence="10">Putative polyketide synthase</fullName>
    </submittedName>
</protein>
<dbReference type="InterPro" id="IPR013154">
    <property type="entry name" value="ADH-like_N"/>
</dbReference>
<dbReference type="SUPFAM" id="SSF50129">
    <property type="entry name" value="GroES-like"/>
    <property type="match status" value="1"/>
</dbReference>
<feature type="active site" description="Proton donor; for dehydratase activity" evidence="5">
    <location>
        <position position="1184"/>
    </location>
</feature>
<feature type="region of interest" description="N-terminal hotdog fold" evidence="5">
    <location>
        <begin position="968"/>
        <end position="1108"/>
    </location>
</feature>
<dbReference type="Gene3D" id="3.40.47.10">
    <property type="match status" value="1"/>
</dbReference>
<dbReference type="Gene3D" id="3.30.70.3290">
    <property type="match status" value="1"/>
</dbReference>
<proteinExistence type="predicted"/>
<dbReference type="SUPFAM" id="SSF47336">
    <property type="entry name" value="ACP-like"/>
    <property type="match status" value="1"/>
</dbReference>
<dbReference type="Gene3D" id="3.40.366.10">
    <property type="entry name" value="Malonyl-Coenzyme A Acyl Carrier Protein, domain 2"/>
    <property type="match status" value="1"/>
</dbReference>
<dbReference type="InterPro" id="IPR013968">
    <property type="entry name" value="PKS_KR"/>
</dbReference>
<dbReference type="InterPro" id="IPR050091">
    <property type="entry name" value="PKS_NRPS_Biosynth_Enz"/>
</dbReference>
<dbReference type="InterPro" id="IPR049900">
    <property type="entry name" value="PKS_mFAS_DH"/>
</dbReference>
<dbReference type="GO" id="GO:0004312">
    <property type="term" value="F:fatty acid synthase activity"/>
    <property type="evidence" value="ECO:0007669"/>
    <property type="project" value="TreeGrafter"/>
</dbReference>
<dbReference type="Gene3D" id="3.90.180.10">
    <property type="entry name" value="Medium-chain alcohol dehydrogenases, catalytic domain"/>
    <property type="match status" value="1"/>
</dbReference>
<dbReference type="Pfam" id="PF00109">
    <property type="entry name" value="ketoacyl-synt"/>
    <property type="match status" value="1"/>
</dbReference>
<dbReference type="InterPro" id="IPR014031">
    <property type="entry name" value="Ketoacyl_synth_C"/>
</dbReference>
<dbReference type="InterPro" id="IPR014043">
    <property type="entry name" value="Acyl_transferase_dom"/>
</dbReference>
<evidence type="ECO:0000256" key="4">
    <source>
        <dbReference type="ARBA" id="ARBA00023268"/>
    </source>
</evidence>
<dbReference type="Pfam" id="PF00698">
    <property type="entry name" value="Acyl_transf_1"/>
    <property type="match status" value="1"/>
</dbReference>
<dbReference type="InterPro" id="IPR016035">
    <property type="entry name" value="Acyl_Trfase/lysoPLipase"/>
</dbReference>
<dbReference type="GO" id="GO:0006633">
    <property type="term" value="P:fatty acid biosynthetic process"/>
    <property type="evidence" value="ECO:0007669"/>
    <property type="project" value="TreeGrafter"/>
</dbReference>
<dbReference type="InterPro" id="IPR016036">
    <property type="entry name" value="Malonyl_transacylase_ACP-bd"/>
</dbReference>
<feature type="domain" description="Ketosynthase family 3 (KS3)" evidence="8">
    <location>
        <begin position="54"/>
        <end position="482"/>
    </location>
</feature>
<dbReference type="Pfam" id="PF23114">
    <property type="entry name" value="NAD-bd_HRPKS_sdrA"/>
    <property type="match status" value="1"/>
</dbReference>
<dbReference type="InterPro" id="IPR057326">
    <property type="entry name" value="KR_dom"/>
</dbReference>
<dbReference type="CDD" id="cd00833">
    <property type="entry name" value="PKS"/>
    <property type="match status" value="1"/>
</dbReference>
<dbReference type="InterPro" id="IPR014030">
    <property type="entry name" value="Ketoacyl_synth_N"/>
</dbReference>
<evidence type="ECO:0000313" key="10">
    <source>
        <dbReference type="EMBL" id="KAF1832640.1"/>
    </source>
</evidence>
<evidence type="ECO:0000256" key="5">
    <source>
        <dbReference type="PROSITE-ProRule" id="PRU01363"/>
    </source>
</evidence>
<evidence type="ECO:0000256" key="6">
    <source>
        <dbReference type="SAM" id="MobiDB-lite"/>
    </source>
</evidence>
<dbReference type="EMBL" id="ML975334">
    <property type="protein sequence ID" value="KAF1832640.1"/>
    <property type="molecule type" value="Genomic_DNA"/>
</dbReference>
<evidence type="ECO:0000259" key="7">
    <source>
        <dbReference type="PROSITE" id="PS50075"/>
    </source>
</evidence>
<feature type="active site" description="Proton acceptor; for dehydratase activity" evidence="5">
    <location>
        <position position="1000"/>
    </location>
</feature>
<feature type="compositionally biased region" description="Low complexity" evidence="6">
    <location>
        <begin position="15"/>
        <end position="41"/>
    </location>
</feature>
<dbReference type="PANTHER" id="PTHR43775:SF18">
    <property type="entry name" value="ENZYME, PUTATIVE (JCVI)-RELATED"/>
    <property type="match status" value="1"/>
</dbReference>
<dbReference type="InterPro" id="IPR020807">
    <property type="entry name" value="PKS_DH"/>
</dbReference>
<dbReference type="InterPro" id="IPR020806">
    <property type="entry name" value="PKS_PP-bd"/>
</dbReference>
<keyword evidence="1" id="KW-0596">Phosphopantetheine</keyword>
<dbReference type="Pfam" id="PF16197">
    <property type="entry name" value="KAsynt_C_assoc"/>
    <property type="match status" value="1"/>
</dbReference>
<dbReference type="InterPro" id="IPR020843">
    <property type="entry name" value="ER"/>
</dbReference>
<dbReference type="InterPro" id="IPR032821">
    <property type="entry name" value="PKS_assoc"/>
</dbReference>
<dbReference type="InterPro" id="IPR049552">
    <property type="entry name" value="PKS_DH_N"/>
</dbReference>
<feature type="domain" description="Carrier" evidence="7">
    <location>
        <begin position="2284"/>
        <end position="2360"/>
    </location>
</feature>
<keyword evidence="11" id="KW-1185">Reference proteome</keyword>
<feature type="region of interest" description="Disordered" evidence="6">
    <location>
        <begin position="10"/>
        <end position="46"/>
    </location>
</feature>
<evidence type="ECO:0000256" key="1">
    <source>
        <dbReference type="ARBA" id="ARBA00022450"/>
    </source>
</evidence>
<dbReference type="SMART" id="SM00825">
    <property type="entry name" value="PKS_KS"/>
    <property type="match status" value="1"/>
</dbReference>
<sequence>MAPHMIELAEDHSVNGTNGTTHTNGFSHTNGSNGTTPNGNGVSHDSAASAAYVQEPVAVVSMACRLPDECSNPRLFWKFLSEGRIAMNTPPGTRFDINTHYDGSLKPQTMASPGGMFLQNIDPRDIDAQFFKLSGIEATSMDPQQRQLLEVVYEGLENGGITLEQMSGAPVGCFVSSFASDYGDIQARDPENRASATAVGVGRAMLSNRISHFLNTKGPSMTIDTACSGALIGLDLAMKYLQTREVDSAIVAGANLYCSPEHVMDHYMGANGAASLSGKCHTFDSKADGYIKAEAVSMVYLKRLDDAIKDKDPIRAIIRGTATNSDGWTAGIASPNAEAQSAAIRQAYKNAGIKDLTATSYVEFHGTGTRVGDSLEANGVATVFAPSRDPAKPLRIGSVKSNIGHSEPAAGLSGLLKTVLSLEKGVIPGNPTFIDPSPKIDFEKWRLKASRVATPWPNVPFKRASINSFGYGGSNAHAVVDEAKDLGIYHTSSFIAEEDEYDFPEETIERPRLLVFSANGEKSLEAQLSALDKHLSDPAVSVKLSDLAYTLSERKSRHYHRSFTIASSTQMDMQNFERGHIREEPPKIGFVFTGQGAQWPEMGKALVETFPLATRAIKHLDEVLQKSHAPPTWSLYDELVSPRSAEHMRLPEMSQPLVTALQIAILALFDAAGVKCAAVVGHSSGEIAAAVAAGYLTPEQAIQIAYYRGKATAGAKYEMPVGMMAAGLGPDAVDPYLNGSSVTVACINSDKSVTLSGTKSELAEIEKKLKEDGHFARALLVDAAYHSRHMNPVAGVYLDLLEKHVDWSASPKRSEEQATMFSSTIGKTLKATPGPEYWVKNMVSPVLFGPACRNMITQEENCVDYLVEIGPSDALKGPVNQVKKAASSEITYTNAWKRGSEALQTMLECAGKLFIAGCPIKLAPFNEDASETPVFISDLPNYSWDHSTKYWHETESSKDWRFRKFVHHDLLGSKMLGVPWTKPTWKNGLRLSDVPWLRDHTLGEQVIFPAAAYMAMAMEAIFQKSKATGRLAENVGVNDVTYKLRNVSFPRMLVLSDSAPTMIQLALSPCSSTRESWHEFTITSISRDGDSADEEHSVGLISIGDAVAAKATEADVGPLKHAVPGSVWYKSMREVGYMFGDAFQPCQEIEAQADARHCRALIKLGVPESVRQQSKYAMHPAAIDGCLQIATVALNRGHRSALDTLMPPRLIDELVIFPQPLRQLKSEGDASLGVVASEAMYGGVGRPDDNKRFVSDIRTFAEGSHQMLLHLQGLRYHAINASVDRPHAYTQVVWGEDVEFLSKDQMAGVLSGVAPDESEDARTLSRVAKVASLIAHKRPTATFIEVALDDDSNAIQSVWLDQLRAKAGPIAAGCAYHLSLPSQKAGLEVREKYASESNVAYLVHEADTIFPNDSKFDLILLKVSKISPALHNVLESARGALTEHGYVASLLANNTIHLAHFGTPNGATDAPRDMLRNHGWDVTEHTLPFHNVPEKGTVVVMDEMFSPLLTDLKDAQFDALRSLIERECRILWVTAGSQMNVTHPERGLMFGASRSLVLEYPNNILMCLDVESETSNTSFEAINTVLNHLSTVEVLGKIDNEFVERNGLLHVSRVIGDDALNQAEKESQEGAPLQDTIIHGHDSTIRLTSERPGTLDTLVYTQVEVPPVKDDEVEIEVVAAGMNFKDLANAMGFVPCNEKLIGLECTGVVTEIGKDVSTVKPGDRVLLVRRDGGCFGNRVRNRWHAVYKLPDSISFVDGTTFGIAVHTAVYGLITLANVQRGQSVLIHSASGGVGLAALDLCNYLGAEVYCTVGTEAKIDFIVDNYGVRRERVFSSRSTTFAAQLLRATGGRGVDVCLNSLTGDMLHESWRCIAENGSLIEIGKKDLIDRNSLSMEPFDRNCSYRALDLSRPSITDEVTRKVGEQIMALVEKGHIRPLHVCKVFDFQDTVEAFRYMQRGKHIGKVVISYESSNTVAVPVRPLTPQLKLRADRSYLIAGGFKGLNSSLAVYLARNGATNIVTISRSGYDDERSQKTIYDCNTLGCHVDLVTGDITNLDHVRRAYAAASKPVAGVIQGAMLIRDRMFTKMTPEEFRLPGQPKVAGTWNLHVAAQEHAQAHGGLALDFFTMLSSVSGLLGHMGQSNYAAANAFLDAFAAWRLQQGLPACSVDLGPVDEVGYLKDKDNANRRLEAMGWRLINEALLYRILRASILQQTHPITHATYGVLCTGIMPGAPFFEPLHRFSTLRPAAGSAPVPGASGASSSALAATNLALLKNAQKGGVEKATLLAASTEVMNAVLMRSLGMKEPLETSRPLGDYGVDSLVAVEMRNWARAELGVEMSVLEIVGARTLTALCEALLKKVCG</sequence>
<dbReference type="FunFam" id="3.40.50.720:FF:000209">
    <property type="entry name" value="Polyketide synthase Pks12"/>
    <property type="match status" value="1"/>
</dbReference>
<dbReference type="GO" id="GO:0016491">
    <property type="term" value="F:oxidoreductase activity"/>
    <property type="evidence" value="ECO:0007669"/>
    <property type="project" value="InterPro"/>
</dbReference>
<gene>
    <name evidence="10" type="ORF">BDW02DRAFT_590286</name>
</gene>
<keyword evidence="4" id="KW-0511">Multifunctional enzyme</keyword>
<dbReference type="SMART" id="SM00829">
    <property type="entry name" value="PKS_ER"/>
    <property type="match status" value="1"/>
</dbReference>
<dbReference type="Gene3D" id="1.10.1200.10">
    <property type="entry name" value="ACP-like"/>
    <property type="match status" value="1"/>
</dbReference>
<dbReference type="Pfam" id="PF02801">
    <property type="entry name" value="Ketoacyl-synt_C"/>
    <property type="match status" value="1"/>
</dbReference>
<dbReference type="Pfam" id="PF08240">
    <property type="entry name" value="ADH_N"/>
    <property type="match status" value="1"/>
</dbReference>
<evidence type="ECO:0000313" key="11">
    <source>
        <dbReference type="Proteomes" id="UP000800040"/>
    </source>
</evidence>
<dbReference type="Gene3D" id="3.10.129.110">
    <property type="entry name" value="Polyketide synthase dehydratase"/>
    <property type="match status" value="1"/>
</dbReference>
<dbReference type="SMART" id="SM00822">
    <property type="entry name" value="PKS_KR"/>
    <property type="match status" value="1"/>
</dbReference>
<dbReference type="SMART" id="SM00826">
    <property type="entry name" value="PKS_DH"/>
    <property type="match status" value="1"/>
</dbReference>
<dbReference type="PROSITE" id="PS52004">
    <property type="entry name" value="KS3_2"/>
    <property type="match status" value="1"/>
</dbReference>
<dbReference type="InterPro" id="IPR020841">
    <property type="entry name" value="PKS_Beta-ketoAc_synthase_dom"/>
</dbReference>
<dbReference type="GO" id="GO:0030639">
    <property type="term" value="P:polyketide biosynthetic process"/>
    <property type="evidence" value="ECO:0007669"/>
    <property type="project" value="UniProtKB-ARBA"/>
</dbReference>
<keyword evidence="3" id="KW-0808">Transferase</keyword>
<feature type="domain" description="PKS/mFAS DH" evidence="9">
    <location>
        <begin position="968"/>
        <end position="1285"/>
    </location>
</feature>
<dbReference type="PROSITE" id="PS50075">
    <property type="entry name" value="CARRIER"/>
    <property type="match status" value="1"/>
</dbReference>
<dbReference type="InterPro" id="IPR016039">
    <property type="entry name" value="Thiolase-like"/>
</dbReference>
<accession>A0A6A5K8M7</accession>
<evidence type="ECO:0000259" key="8">
    <source>
        <dbReference type="PROSITE" id="PS52004"/>
    </source>
</evidence>
<dbReference type="CDD" id="cd05195">
    <property type="entry name" value="enoyl_red"/>
    <property type="match status" value="1"/>
</dbReference>
<organism evidence="10 11">
    <name type="scientific">Decorospora gaudefroyi</name>
    <dbReference type="NCBI Taxonomy" id="184978"/>
    <lineage>
        <taxon>Eukaryota</taxon>
        <taxon>Fungi</taxon>
        <taxon>Dikarya</taxon>
        <taxon>Ascomycota</taxon>
        <taxon>Pezizomycotina</taxon>
        <taxon>Dothideomycetes</taxon>
        <taxon>Pleosporomycetidae</taxon>
        <taxon>Pleosporales</taxon>
        <taxon>Pleosporineae</taxon>
        <taxon>Pleosporaceae</taxon>
        <taxon>Decorospora</taxon>
    </lineage>
</organism>
<dbReference type="SUPFAM" id="SSF53901">
    <property type="entry name" value="Thiolase-like"/>
    <property type="match status" value="1"/>
</dbReference>
<dbReference type="InterPro" id="IPR036736">
    <property type="entry name" value="ACP-like_sf"/>
</dbReference>
<evidence type="ECO:0000256" key="3">
    <source>
        <dbReference type="ARBA" id="ARBA00022679"/>
    </source>
</evidence>
<dbReference type="SUPFAM" id="SSF52151">
    <property type="entry name" value="FabD/lysophospholipase-like"/>
    <property type="match status" value="1"/>
</dbReference>
<dbReference type="InterPro" id="IPR006162">
    <property type="entry name" value="Ppantetheine_attach_site"/>
</dbReference>
<dbReference type="InterPro" id="IPR011032">
    <property type="entry name" value="GroES-like_sf"/>
</dbReference>
<dbReference type="Proteomes" id="UP000800040">
    <property type="component" value="Unassembled WGS sequence"/>
</dbReference>
<dbReference type="InterPro" id="IPR036291">
    <property type="entry name" value="NAD(P)-bd_dom_sf"/>
</dbReference>
<dbReference type="GO" id="GO:1901336">
    <property type="term" value="P:lactone biosynthetic process"/>
    <property type="evidence" value="ECO:0007669"/>
    <property type="project" value="UniProtKB-ARBA"/>
</dbReference>
<dbReference type="Pfam" id="PF00550">
    <property type="entry name" value="PP-binding"/>
    <property type="match status" value="1"/>
</dbReference>
<dbReference type="Pfam" id="PF13602">
    <property type="entry name" value="ADH_zinc_N_2"/>
    <property type="match status" value="1"/>
</dbReference>
<dbReference type="Pfam" id="PF21089">
    <property type="entry name" value="PKS_DH_N"/>
    <property type="match status" value="1"/>
</dbReference>
<dbReference type="InterPro" id="IPR049551">
    <property type="entry name" value="PKS_DH_C"/>
</dbReference>
<dbReference type="InterPro" id="IPR056501">
    <property type="entry name" value="NAD-bd_HRPKS_sdrA"/>
</dbReference>
<dbReference type="Pfam" id="PF08659">
    <property type="entry name" value="KR"/>
    <property type="match status" value="1"/>
</dbReference>
<feature type="region of interest" description="C-terminal hotdog fold" evidence="5">
    <location>
        <begin position="1120"/>
        <end position="1285"/>
    </location>
</feature>